<sequence length="107" mass="11951">MADNRKPLMLPPAAETDDNAIEMLRAWIAEGGIHCVLNAGHWHNGSDIDERHAWGIMLADIANHISNAMEDVAGFDRRESLKMVAESFNTEITNRTSEHRGEWPTDG</sequence>
<reference evidence="1 2" key="1">
    <citation type="submission" date="2020-08" db="EMBL/GenBank/DDBJ databases">
        <title>Genomic Encyclopedia of Type Strains, Phase III (KMG-III): the genomes of soil and plant-associated and newly described type strains.</title>
        <authorList>
            <person name="Whitman W."/>
        </authorList>
    </citation>
    <scope>NUCLEOTIDE SEQUENCE [LARGE SCALE GENOMIC DNA]</scope>
    <source>
        <strain evidence="1 2">CECT 8075</strain>
    </source>
</reference>
<dbReference type="RefSeq" id="WP_184310072.1">
    <property type="nucleotide sequence ID" value="NZ_JACHXU010000046.1"/>
</dbReference>
<gene>
    <name evidence="1" type="ORF">FHS27_006477</name>
</gene>
<dbReference type="Proteomes" id="UP000536179">
    <property type="component" value="Unassembled WGS sequence"/>
</dbReference>
<name>A0A7W5E5K3_9BACT</name>
<dbReference type="EMBL" id="JACHXU010000046">
    <property type="protein sequence ID" value="MBB3210629.1"/>
    <property type="molecule type" value="Genomic_DNA"/>
</dbReference>
<comment type="caution">
    <text evidence="1">The sequence shown here is derived from an EMBL/GenBank/DDBJ whole genome shotgun (WGS) entry which is preliminary data.</text>
</comment>
<organism evidence="1 2">
    <name type="scientific">Aporhodopirellula rubra</name>
    <dbReference type="NCBI Taxonomy" id="980271"/>
    <lineage>
        <taxon>Bacteria</taxon>
        <taxon>Pseudomonadati</taxon>
        <taxon>Planctomycetota</taxon>
        <taxon>Planctomycetia</taxon>
        <taxon>Pirellulales</taxon>
        <taxon>Pirellulaceae</taxon>
        <taxon>Aporhodopirellula</taxon>
    </lineage>
</organism>
<dbReference type="InterPro" id="IPR031796">
    <property type="entry name" value="DUF5076"/>
</dbReference>
<dbReference type="Pfam" id="PF16826">
    <property type="entry name" value="DUF5076"/>
    <property type="match status" value="1"/>
</dbReference>
<keyword evidence="2" id="KW-1185">Reference proteome</keyword>
<evidence type="ECO:0000313" key="2">
    <source>
        <dbReference type="Proteomes" id="UP000536179"/>
    </source>
</evidence>
<dbReference type="AlphaFoldDB" id="A0A7W5E5K3"/>
<accession>A0A7W5E5K3</accession>
<dbReference type="Gene3D" id="3.30.2370.10">
    <property type="entry name" value="putative pyruvate dehydrogenase"/>
    <property type="match status" value="1"/>
</dbReference>
<proteinExistence type="predicted"/>
<evidence type="ECO:0000313" key="1">
    <source>
        <dbReference type="EMBL" id="MBB3210629.1"/>
    </source>
</evidence>
<protein>
    <recommendedName>
        <fullName evidence="3">DUF5076 domain-containing protein</fullName>
    </recommendedName>
</protein>
<evidence type="ECO:0008006" key="3">
    <source>
        <dbReference type="Google" id="ProtNLM"/>
    </source>
</evidence>